<feature type="chain" id="PRO_5001655689" description="Invertebrate defensins family profile domain-containing protein" evidence="5">
    <location>
        <begin position="21"/>
        <end position="68"/>
    </location>
</feature>
<feature type="domain" description="Invertebrate defensins family profile" evidence="6">
    <location>
        <begin position="27"/>
        <end position="68"/>
    </location>
</feature>
<keyword evidence="3" id="KW-0964">Secreted</keyword>
<dbReference type="InterPro" id="IPR036574">
    <property type="entry name" value="Scorpion_toxin-like_sf"/>
</dbReference>
<dbReference type="PROSITE" id="PS51378">
    <property type="entry name" value="INVERT_DEFENSINS"/>
    <property type="match status" value="1"/>
</dbReference>
<keyword evidence="5" id="KW-0732">Signal</keyword>
<evidence type="ECO:0000256" key="1">
    <source>
        <dbReference type="ARBA" id="ARBA00004613"/>
    </source>
</evidence>
<evidence type="ECO:0000313" key="8">
    <source>
        <dbReference type="Proteomes" id="UP000027586"/>
    </source>
</evidence>
<evidence type="ECO:0000256" key="5">
    <source>
        <dbReference type="SAM" id="SignalP"/>
    </source>
</evidence>
<dbReference type="InterPro" id="IPR001542">
    <property type="entry name" value="Defensin_invertebrate/fungal"/>
</dbReference>
<organism evidence="7 8">
    <name type="scientific">Lichtheimia corymbifera JMRC:FSU:9682</name>
    <dbReference type="NCBI Taxonomy" id="1263082"/>
    <lineage>
        <taxon>Eukaryota</taxon>
        <taxon>Fungi</taxon>
        <taxon>Fungi incertae sedis</taxon>
        <taxon>Mucoromycota</taxon>
        <taxon>Mucoromycotina</taxon>
        <taxon>Mucoromycetes</taxon>
        <taxon>Mucorales</taxon>
        <taxon>Lichtheimiaceae</taxon>
        <taxon>Lichtheimia</taxon>
    </lineage>
</organism>
<dbReference type="OrthoDB" id="2263890at2759"/>
<comment type="similarity">
    <text evidence="2">Belongs to the invertebrate defensin family.</text>
</comment>
<dbReference type="EMBL" id="CBTN010000034">
    <property type="protein sequence ID" value="CDH56064.1"/>
    <property type="molecule type" value="Genomic_DNA"/>
</dbReference>
<evidence type="ECO:0000256" key="3">
    <source>
        <dbReference type="ARBA" id="ARBA00022525"/>
    </source>
</evidence>
<keyword evidence="8" id="KW-1185">Reference proteome</keyword>
<evidence type="ECO:0000256" key="2">
    <source>
        <dbReference type="ARBA" id="ARBA00007085"/>
    </source>
</evidence>
<dbReference type="PANTHER" id="PTHR13645">
    <property type="entry name" value="DEFENSIN"/>
    <property type="match status" value="1"/>
</dbReference>
<dbReference type="Pfam" id="PF01097">
    <property type="entry name" value="Defensin_2"/>
    <property type="match status" value="1"/>
</dbReference>
<name>A0A068S1D7_9FUNG</name>
<dbReference type="PANTHER" id="PTHR13645:SF0">
    <property type="entry name" value="DEFENSIN"/>
    <property type="match status" value="1"/>
</dbReference>
<keyword evidence="4" id="KW-1015">Disulfide bond</keyword>
<protein>
    <recommendedName>
        <fullName evidence="6">Invertebrate defensins family profile domain-containing protein</fullName>
    </recommendedName>
</protein>
<accession>A0A068S1D7</accession>
<dbReference type="AlphaFoldDB" id="A0A068S1D7"/>
<evidence type="ECO:0000259" key="6">
    <source>
        <dbReference type="PROSITE" id="PS51378"/>
    </source>
</evidence>
<dbReference type="Gene3D" id="3.30.30.10">
    <property type="entry name" value="Knottin, scorpion toxin-like"/>
    <property type="match status" value="1"/>
</dbReference>
<dbReference type="VEuPathDB" id="FungiDB:LCOR_07149.1"/>
<dbReference type="GO" id="GO:0005615">
    <property type="term" value="C:extracellular space"/>
    <property type="evidence" value="ECO:0007669"/>
    <property type="project" value="TreeGrafter"/>
</dbReference>
<dbReference type="Proteomes" id="UP000027586">
    <property type="component" value="Unassembled WGS sequence"/>
</dbReference>
<feature type="signal peptide" evidence="5">
    <location>
        <begin position="1"/>
        <end position="20"/>
    </location>
</feature>
<dbReference type="SUPFAM" id="SSF57095">
    <property type="entry name" value="Scorpion toxin-like"/>
    <property type="match status" value="1"/>
</dbReference>
<gene>
    <name evidence="7" type="ORF">LCOR_07149.1</name>
</gene>
<evidence type="ECO:0000313" key="7">
    <source>
        <dbReference type="EMBL" id="CDH56064.1"/>
    </source>
</evidence>
<comment type="caution">
    <text evidence="7">The sequence shown here is derived from an EMBL/GenBank/DDBJ whole genome shotgun (WGS) entry which is preliminary data.</text>
</comment>
<proteinExistence type="inferred from homology"/>
<evidence type="ECO:0000256" key="4">
    <source>
        <dbReference type="ARBA" id="ARBA00023157"/>
    </source>
</evidence>
<sequence length="68" mass="7041">MVNKIIALLFVLSMIVAASASPALDKRSSCQLGGLWSGGGDALCSAHCIKQGNKHGGHCNKKKVCVCN</sequence>
<comment type="subcellular location">
    <subcellularLocation>
        <location evidence="1">Secreted</location>
    </subcellularLocation>
</comment>
<dbReference type="GO" id="GO:0042742">
    <property type="term" value="P:defense response to bacterium"/>
    <property type="evidence" value="ECO:0007669"/>
    <property type="project" value="TreeGrafter"/>
</dbReference>
<dbReference type="GO" id="GO:0006959">
    <property type="term" value="P:humoral immune response"/>
    <property type="evidence" value="ECO:0007669"/>
    <property type="project" value="TreeGrafter"/>
</dbReference>
<reference evidence="7" key="1">
    <citation type="submission" date="2013-08" db="EMBL/GenBank/DDBJ databases">
        <title>Gene expansion shapes genome architecture in the human pathogen Lichtheimia corymbifera: an evolutionary genomics analysis in the ancient terrestrial Mucorales (Mucoromycotina).</title>
        <authorList>
            <person name="Schwartze V.U."/>
            <person name="Winter S."/>
            <person name="Shelest E."/>
            <person name="Marcet-Houben M."/>
            <person name="Horn F."/>
            <person name="Wehner S."/>
            <person name="Hoffmann K."/>
            <person name="Riege K."/>
            <person name="Sammeth M."/>
            <person name="Nowrousian M."/>
            <person name="Valiante V."/>
            <person name="Linde J."/>
            <person name="Jacobsen I.D."/>
            <person name="Marz M."/>
            <person name="Brakhage A.A."/>
            <person name="Gabaldon T."/>
            <person name="Bocker S."/>
            <person name="Voigt K."/>
        </authorList>
    </citation>
    <scope>NUCLEOTIDE SEQUENCE [LARGE SCALE GENOMIC DNA]</scope>
    <source>
        <strain evidence="7">FSU 9682</strain>
    </source>
</reference>